<keyword evidence="1" id="KW-0812">Transmembrane</keyword>
<reference evidence="2" key="1">
    <citation type="submission" date="2018-05" db="EMBL/GenBank/DDBJ databases">
        <authorList>
            <person name="Lanie J.A."/>
            <person name="Ng W.-L."/>
            <person name="Kazmierczak K.M."/>
            <person name="Andrzejewski T.M."/>
            <person name="Davidsen T.M."/>
            <person name="Wayne K.J."/>
            <person name="Tettelin H."/>
            <person name="Glass J.I."/>
            <person name="Rusch D."/>
            <person name="Podicherti R."/>
            <person name="Tsui H.-C.T."/>
            <person name="Winkler M.E."/>
        </authorList>
    </citation>
    <scope>NUCLEOTIDE SEQUENCE</scope>
</reference>
<organism evidence="2">
    <name type="scientific">marine metagenome</name>
    <dbReference type="NCBI Taxonomy" id="408172"/>
    <lineage>
        <taxon>unclassified sequences</taxon>
        <taxon>metagenomes</taxon>
        <taxon>ecological metagenomes</taxon>
    </lineage>
</organism>
<evidence type="ECO:0000313" key="2">
    <source>
        <dbReference type="EMBL" id="SVA48202.1"/>
    </source>
</evidence>
<dbReference type="AlphaFoldDB" id="A0A381W6W0"/>
<sequence>MGVGRALVFALFAILPGVLLSLVGWVLSGSPKTWNNSLYLACYAPFFGCVAAGFYLGWRSDDEVGMEV</sequence>
<keyword evidence="1" id="KW-0472">Membrane</keyword>
<dbReference type="EMBL" id="UINC01010872">
    <property type="protein sequence ID" value="SVA48202.1"/>
    <property type="molecule type" value="Genomic_DNA"/>
</dbReference>
<accession>A0A381W6W0</accession>
<feature type="transmembrane region" description="Helical" evidence="1">
    <location>
        <begin position="6"/>
        <end position="26"/>
    </location>
</feature>
<name>A0A381W6W0_9ZZZZ</name>
<gene>
    <name evidence="2" type="ORF">METZ01_LOCUS101056</name>
</gene>
<proteinExistence type="predicted"/>
<keyword evidence="1" id="KW-1133">Transmembrane helix</keyword>
<protein>
    <submittedName>
        <fullName evidence="2">Uncharacterized protein</fullName>
    </submittedName>
</protein>
<feature type="transmembrane region" description="Helical" evidence="1">
    <location>
        <begin position="38"/>
        <end position="58"/>
    </location>
</feature>
<evidence type="ECO:0000256" key="1">
    <source>
        <dbReference type="SAM" id="Phobius"/>
    </source>
</evidence>